<sequence>MARQLAQLREIPLGVIRGFELPTLKIQTDEDVETWRKSRSYQDYAIFLRRLNESVVGRDIPTTESSPSEAVGRIMALLNSLDAWIDEIPAQVSPQRYGNLAFRTWGKRLEEESDALLAKLLPADYAAVIPHIKPYFITSFGSFGRMDYGTGHETSFALFLLCLTLTRFLKPEPDEERSIVLTVFPRYLRLCWRLQDVYKLEPAGSHGVWGLDDSSFLGYIFGSGQLREQTEIPVSAVLHPTLPPTNLYFMLIMRIRQVKHGPFHEHSSQLHSIATGVPNWGKVNSGLFKMYEAEVLGKRVVVQHIPLGGLLQWDSVSPVFEAATSRPPPMIDTPGATRAPWATAAPSSQTVGVPSWYTSSSLPAVTPRRAPSNMGPPA</sequence>
<dbReference type="GO" id="GO:0007052">
    <property type="term" value="P:mitotic spindle organization"/>
    <property type="evidence" value="ECO:0007669"/>
    <property type="project" value="TreeGrafter"/>
</dbReference>
<comment type="caution">
    <text evidence="8">The sequence shown here is derived from an EMBL/GenBank/DDBJ whole genome shotgun (WGS) entry which is preliminary data.</text>
</comment>
<dbReference type="InterPro" id="IPR004327">
    <property type="entry name" value="Phstyr_phstse_ac"/>
</dbReference>
<comment type="subcellular location">
    <subcellularLocation>
        <location evidence="2 7">Cytoplasm</location>
    </subcellularLocation>
</comment>
<organism evidence="8 9">
    <name type="scientific">Mycena metata</name>
    <dbReference type="NCBI Taxonomy" id="1033252"/>
    <lineage>
        <taxon>Eukaryota</taxon>
        <taxon>Fungi</taxon>
        <taxon>Dikarya</taxon>
        <taxon>Basidiomycota</taxon>
        <taxon>Agaricomycotina</taxon>
        <taxon>Agaricomycetes</taxon>
        <taxon>Agaricomycetidae</taxon>
        <taxon>Agaricales</taxon>
        <taxon>Marasmiineae</taxon>
        <taxon>Mycenaceae</taxon>
        <taxon>Mycena</taxon>
    </lineage>
</organism>
<dbReference type="Proteomes" id="UP001215598">
    <property type="component" value="Unassembled WGS sequence"/>
</dbReference>
<dbReference type="EMBL" id="JARKIB010000048">
    <property type="protein sequence ID" value="KAJ7755906.1"/>
    <property type="molecule type" value="Genomic_DNA"/>
</dbReference>
<dbReference type="CDD" id="cd04087">
    <property type="entry name" value="PTPA"/>
    <property type="match status" value="1"/>
</dbReference>
<dbReference type="GO" id="GO:0005634">
    <property type="term" value="C:nucleus"/>
    <property type="evidence" value="ECO:0007669"/>
    <property type="project" value="TreeGrafter"/>
</dbReference>
<keyword evidence="6 7" id="KW-0413">Isomerase</keyword>
<reference evidence="8" key="1">
    <citation type="submission" date="2023-03" db="EMBL/GenBank/DDBJ databases">
        <title>Massive genome expansion in bonnet fungi (Mycena s.s.) driven by repeated elements and novel gene families across ecological guilds.</title>
        <authorList>
            <consortium name="Lawrence Berkeley National Laboratory"/>
            <person name="Harder C.B."/>
            <person name="Miyauchi S."/>
            <person name="Viragh M."/>
            <person name="Kuo A."/>
            <person name="Thoen E."/>
            <person name="Andreopoulos B."/>
            <person name="Lu D."/>
            <person name="Skrede I."/>
            <person name="Drula E."/>
            <person name="Henrissat B."/>
            <person name="Morin E."/>
            <person name="Kohler A."/>
            <person name="Barry K."/>
            <person name="LaButti K."/>
            <person name="Morin E."/>
            <person name="Salamov A."/>
            <person name="Lipzen A."/>
            <person name="Mereny Z."/>
            <person name="Hegedus B."/>
            <person name="Baldrian P."/>
            <person name="Stursova M."/>
            <person name="Weitz H."/>
            <person name="Taylor A."/>
            <person name="Grigoriev I.V."/>
            <person name="Nagy L.G."/>
            <person name="Martin F."/>
            <person name="Kauserud H."/>
        </authorList>
    </citation>
    <scope>NUCLEOTIDE SEQUENCE</scope>
    <source>
        <strain evidence="8">CBHHK182m</strain>
    </source>
</reference>
<evidence type="ECO:0000256" key="4">
    <source>
        <dbReference type="ARBA" id="ARBA00022490"/>
    </source>
</evidence>
<dbReference type="InterPro" id="IPR043170">
    <property type="entry name" value="PTPA_C_lid"/>
</dbReference>
<proteinExistence type="inferred from homology"/>
<dbReference type="SUPFAM" id="SSF140984">
    <property type="entry name" value="PTPA-like"/>
    <property type="match status" value="1"/>
</dbReference>
<dbReference type="PANTHER" id="PTHR10012">
    <property type="entry name" value="SERINE/THREONINE-PROTEIN PHOSPHATASE 2A REGULATORY SUBUNIT B"/>
    <property type="match status" value="1"/>
</dbReference>
<gene>
    <name evidence="8" type="ORF">B0H16DRAFT_1540058</name>
</gene>
<dbReference type="Pfam" id="PF03095">
    <property type="entry name" value="PTPA"/>
    <property type="match status" value="1"/>
</dbReference>
<comment type="function">
    <text evidence="7">PPIases accelerate the folding of proteins. It catalyzes the cis-trans isomerization of proline imidic peptide bonds in oligopeptides.</text>
</comment>
<keyword evidence="4 7" id="KW-0963">Cytoplasm</keyword>
<protein>
    <recommendedName>
        <fullName evidence="7">Serine/threonine-protein phosphatase 2A activator</fullName>
        <ecNumber evidence="7">5.2.1.8</ecNumber>
    </recommendedName>
    <alternativeName>
        <fullName evidence="7">Phosphotyrosyl phosphatase activator</fullName>
    </alternativeName>
</protein>
<dbReference type="GO" id="GO:0003755">
    <property type="term" value="F:peptidyl-prolyl cis-trans isomerase activity"/>
    <property type="evidence" value="ECO:0007669"/>
    <property type="project" value="UniProtKB-KW"/>
</dbReference>
<dbReference type="Gene3D" id="1.20.120.1150">
    <property type="match status" value="1"/>
</dbReference>
<comment type="catalytic activity">
    <reaction evidence="1 7">
        <text>[protein]-peptidylproline (omega=180) = [protein]-peptidylproline (omega=0)</text>
        <dbReference type="Rhea" id="RHEA:16237"/>
        <dbReference type="Rhea" id="RHEA-COMP:10747"/>
        <dbReference type="Rhea" id="RHEA-COMP:10748"/>
        <dbReference type="ChEBI" id="CHEBI:83833"/>
        <dbReference type="ChEBI" id="CHEBI:83834"/>
        <dbReference type="EC" id="5.2.1.8"/>
    </reaction>
</comment>
<evidence type="ECO:0000313" key="8">
    <source>
        <dbReference type="EMBL" id="KAJ7755906.1"/>
    </source>
</evidence>
<evidence type="ECO:0000256" key="5">
    <source>
        <dbReference type="ARBA" id="ARBA00023110"/>
    </source>
</evidence>
<evidence type="ECO:0000256" key="7">
    <source>
        <dbReference type="RuleBase" id="RU361210"/>
    </source>
</evidence>
<evidence type="ECO:0000256" key="1">
    <source>
        <dbReference type="ARBA" id="ARBA00000971"/>
    </source>
</evidence>
<keyword evidence="9" id="KW-1185">Reference proteome</keyword>
<evidence type="ECO:0000256" key="6">
    <source>
        <dbReference type="ARBA" id="ARBA00023235"/>
    </source>
</evidence>
<dbReference type="GO" id="GO:0008160">
    <property type="term" value="F:protein tyrosine phosphatase activator activity"/>
    <property type="evidence" value="ECO:0007669"/>
    <property type="project" value="TreeGrafter"/>
</dbReference>
<dbReference type="AlphaFoldDB" id="A0AAD7J661"/>
<dbReference type="GO" id="GO:0000159">
    <property type="term" value="C:protein phosphatase type 2A complex"/>
    <property type="evidence" value="ECO:0007669"/>
    <property type="project" value="TreeGrafter"/>
</dbReference>
<dbReference type="GO" id="GO:0005737">
    <property type="term" value="C:cytoplasm"/>
    <property type="evidence" value="ECO:0007669"/>
    <property type="project" value="UniProtKB-SubCell"/>
</dbReference>
<keyword evidence="5 7" id="KW-0697">Rotamase</keyword>
<comment type="similarity">
    <text evidence="3 7">Belongs to the PTPA-type PPIase family.</text>
</comment>
<accession>A0AAD7J661</accession>
<name>A0AAD7J661_9AGAR</name>
<evidence type="ECO:0000256" key="2">
    <source>
        <dbReference type="ARBA" id="ARBA00004496"/>
    </source>
</evidence>
<evidence type="ECO:0000313" key="9">
    <source>
        <dbReference type="Proteomes" id="UP001215598"/>
    </source>
</evidence>
<dbReference type="PANTHER" id="PTHR10012:SF0">
    <property type="entry name" value="SERINE_THREONINE-PROTEIN PHOSPHATASE 2A ACTIVATOR"/>
    <property type="match status" value="1"/>
</dbReference>
<dbReference type="EC" id="5.2.1.8" evidence="7"/>
<evidence type="ECO:0000256" key="3">
    <source>
        <dbReference type="ARBA" id="ARBA00011019"/>
    </source>
</evidence>
<dbReference type="InterPro" id="IPR037218">
    <property type="entry name" value="PTPA_sf"/>
</dbReference>